<dbReference type="EMBL" id="JAIWYP010000006">
    <property type="protein sequence ID" value="KAH3813714.1"/>
    <property type="molecule type" value="Genomic_DNA"/>
</dbReference>
<reference evidence="1" key="1">
    <citation type="journal article" date="2019" name="bioRxiv">
        <title>The Genome of the Zebra Mussel, Dreissena polymorpha: A Resource for Invasive Species Research.</title>
        <authorList>
            <person name="McCartney M.A."/>
            <person name="Auch B."/>
            <person name="Kono T."/>
            <person name="Mallez S."/>
            <person name="Zhang Y."/>
            <person name="Obille A."/>
            <person name="Becker A."/>
            <person name="Abrahante J.E."/>
            <person name="Garbe J."/>
            <person name="Badalamenti J.P."/>
            <person name="Herman A."/>
            <person name="Mangelson H."/>
            <person name="Liachko I."/>
            <person name="Sullivan S."/>
            <person name="Sone E.D."/>
            <person name="Koren S."/>
            <person name="Silverstein K.A.T."/>
            <person name="Beckman K.B."/>
            <person name="Gohl D.M."/>
        </authorList>
    </citation>
    <scope>NUCLEOTIDE SEQUENCE</scope>
    <source>
        <strain evidence="1">Duluth1</strain>
        <tissue evidence="1">Whole animal</tissue>
    </source>
</reference>
<dbReference type="Proteomes" id="UP000828390">
    <property type="component" value="Unassembled WGS sequence"/>
</dbReference>
<reference evidence="1" key="2">
    <citation type="submission" date="2020-11" db="EMBL/GenBank/DDBJ databases">
        <authorList>
            <person name="McCartney M.A."/>
            <person name="Auch B."/>
            <person name="Kono T."/>
            <person name="Mallez S."/>
            <person name="Becker A."/>
            <person name="Gohl D.M."/>
            <person name="Silverstein K.A.T."/>
            <person name="Koren S."/>
            <person name="Bechman K.B."/>
            <person name="Herman A."/>
            <person name="Abrahante J.E."/>
            <person name="Garbe J."/>
        </authorList>
    </citation>
    <scope>NUCLEOTIDE SEQUENCE</scope>
    <source>
        <strain evidence="1">Duluth1</strain>
        <tissue evidence="1">Whole animal</tissue>
    </source>
</reference>
<dbReference type="AlphaFoldDB" id="A0A9D4GAT2"/>
<sequence length="66" mass="7955">MHRINLMKNTSAKNHAYGKRFKKTFDEIMSKTSIKQQFADIDVSLIYYDDRPFYEIWTDDTYDLVP</sequence>
<evidence type="ECO:0000313" key="1">
    <source>
        <dbReference type="EMBL" id="KAH3813714.1"/>
    </source>
</evidence>
<evidence type="ECO:0000313" key="2">
    <source>
        <dbReference type="Proteomes" id="UP000828390"/>
    </source>
</evidence>
<proteinExistence type="predicted"/>
<organism evidence="1 2">
    <name type="scientific">Dreissena polymorpha</name>
    <name type="common">Zebra mussel</name>
    <name type="synonym">Mytilus polymorpha</name>
    <dbReference type="NCBI Taxonomy" id="45954"/>
    <lineage>
        <taxon>Eukaryota</taxon>
        <taxon>Metazoa</taxon>
        <taxon>Spiralia</taxon>
        <taxon>Lophotrochozoa</taxon>
        <taxon>Mollusca</taxon>
        <taxon>Bivalvia</taxon>
        <taxon>Autobranchia</taxon>
        <taxon>Heteroconchia</taxon>
        <taxon>Euheterodonta</taxon>
        <taxon>Imparidentia</taxon>
        <taxon>Neoheterodontei</taxon>
        <taxon>Myida</taxon>
        <taxon>Dreissenoidea</taxon>
        <taxon>Dreissenidae</taxon>
        <taxon>Dreissena</taxon>
    </lineage>
</organism>
<gene>
    <name evidence="1" type="ORF">DPMN_142180</name>
</gene>
<keyword evidence="2" id="KW-1185">Reference proteome</keyword>
<name>A0A9D4GAT2_DREPO</name>
<protein>
    <submittedName>
        <fullName evidence="1">Uncharacterized protein</fullName>
    </submittedName>
</protein>
<comment type="caution">
    <text evidence="1">The sequence shown here is derived from an EMBL/GenBank/DDBJ whole genome shotgun (WGS) entry which is preliminary data.</text>
</comment>
<accession>A0A9D4GAT2</accession>